<dbReference type="InterPro" id="IPR011890">
    <property type="entry name" value="SMC_prok"/>
</dbReference>
<dbReference type="Gene3D" id="1.20.5.1700">
    <property type="match status" value="1"/>
</dbReference>
<dbReference type="Pfam" id="PF02463">
    <property type="entry name" value="SMC_N"/>
    <property type="match status" value="1"/>
</dbReference>
<dbReference type="Proteomes" id="UP000503297">
    <property type="component" value="Chromosome"/>
</dbReference>
<comment type="subunit">
    <text evidence="6">Homodimer.</text>
</comment>
<reference evidence="10" key="1">
    <citation type="submission" date="2020-05" db="EMBL/GenBank/DDBJ databases">
        <title>Novel species in genus Nocardioides.</title>
        <authorList>
            <person name="Zhang G."/>
        </authorList>
    </citation>
    <scope>NUCLEOTIDE SEQUENCE [LARGE SCALE GENOMIC DNA]</scope>
    <source>
        <strain evidence="10">zg-1050</strain>
    </source>
</reference>
<dbReference type="GO" id="GO:0005524">
    <property type="term" value="F:ATP binding"/>
    <property type="evidence" value="ECO:0007669"/>
    <property type="project" value="UniProtKB-UniRule"/>
</dbReference>
<protein>
    <recommendedName>
        <fullName evidence="6">Chromosome partition protein Smc</fullName>
    </recommendedName>
</protein>
<gene>
    <name evidence="6 9" type="primary">smc</name>
    <name evidence="9" type="ORF">HLV38_00665</name>
</gene>
<keyword evidence="3 6" id="KW-0067">ATP-binding</keyword>
<feature type="domain" description="RecF/RecN/SMC N-terminal" evidence="7">
    <location>
        <begin position="2"/>
        <end position="1169"/>
    </location>
</feature>
<dbReference type="GO" id="GO:0006260">
    <property type="term" value="P:DNA replication"/>
    <property type="evidence" value="ECO:0007669"/>
    <property type="project" value="UniProtKB-UniRule"/>
</dbReference>
<dbReference type="GO" id="GO:0005694">
    <property type="term" value="C:chromosome"/>
    <property type="evidence" value="ECO:0007669"/>
    <property type="project" value="InterPro"/>
</dbReference>
<dbReference type="EMBL" id="CP053716">
    <property type="protein sequence ID" value="QKF06798.1"/>
    <property type="molecule type" value="Genomic_DNA"/>
</dbReference>
<name>A0A6M8J521_9ACTN</name>
<dbReference type="Gene3D" id="3.30.70.1620">
    <property type="match status" value="1"/>
</dbReference>
<dbReference type="SUPFAM" id="SSF52540">
    <property type="entry name" value="P-loop containing nucleoside triphosphate hydrolases"/>
    <property type="match status" value="1"/>
</dbReference>
<feature type="binding site" evidence="6">
    <location>
        <begin position="32"/>
        <end position="39"/>
    </location>
    <ligand>
        <name>ATP</name>
        <dbReference type="ChEBI" id="CHEBI:30616"/>
    </ligand>
</feature>
<dbReference type="NCBIfam" id="TIGR02168">
    <property type="entry name" value="SMC_prok_B"/>
    <property type="match status" value="1"/>
</dbReference>
<keyword evidence="10" id="KW-1185">Reference proteome</keyword>
<feature type="coiled-coil region" evidence="6">
    <location>
        <begin position="286"/>
        <end position="488"/>
    </location>
</feature>
<evidence type="ECO:0000256" key="2">
    <source>
        <dbReference type="ARBA" id="ARBA00022741"/>
    </source>
</evidence>
<comment type="subcellular location">
    <subcellularLocation>
        <location evidence="6">Cytoplasm</location>
    </subcellularLocation>
</comment>
<evidence type="ECO:0000256" key="1">
    <source>
        <dbReference type="ARBA" id="ARBA00022490"/>
    </source>
</evidence>
<dbReference type="PANTHER" id="PTHR43977">
    <property type="entry name" value="STRUCTURAL MAINTENANCE OF CHROMOSOMES PROTEIN 3"/>
    <property type="match status" value="1"/>
</dbReference>
<dbReference type="InterPro" id="IPR003395">
    <property type="entry name" value="RecF/RecN/SMC_N"/>
</dbReference>
<sequence>MHLKSLTLRGFKSFADRSVLSLEPGITAVVGPNGSGKSNISDAVLWVLGERNARNLRGQAMEDVIFSGSSGRKPVSLAEVELVLDNSDGTLPIDYREVSIARRLYRSGESEYLVNGSVARRMDVLDILHDTGLGTGTHSIISQGALDSILQSRPEDRRSLIEEAAGVLKHKQRKERSARKLEQMAAHLDRVRDVHGEVLRQLGPLERKARRAREHAAASERLDEVRLQLAVDHLRTLQGQWDRLVHDEQQADRALGARRGAVAASERASADLQRMIDRASEGAGELSRAQRRAASASERLDSVEMLVRERARSALAYEADVRIALASAAERRQAAAESLAEAQAALAEAQAARDAAQAQLDELAAAREQAVARRRDMERRIEQAQVSVRRAEREREELRRRRASMGDSLSNELAREQVIEARSTEVDSDVGAARDEAAAAAERLRALQADVEAAEAREREERTALAAAQRTRDELRRARDEADGAARAAAARESALETLQREGRADCPALTWLVDESERFGGLVTPLSKVIGAPKGLEWLVEALLGDDLAGLAVPARADARAISQALIEAARAGSVSLVAGGAAAEDRAVPARRSGAGVPLIDRLSCADGAREAVEALLGDVVLVDDAAAAFQAVEDENLGLRYVSRDGCAVRSTGVVRVFGAARDEADGLLARERRLEEQRAEAARARAEAQRAHDAAATAEEECRALQARSLDTTQSLARLRGEVASLRTEAERAERKAAAFVRERDQIARELDTARRKVGDLRPAVEQLDERLAESDRLIAASTAEHEQLAAQVAPLRREAGALNERHANAKLSLATLTERSLYAQRMREARERDAESLQAELRRSLDTLALKRAVQRRCEPLLDVLDRLSAGLARRARALDDAIAAREESHAGMHARAAAAREDVARARSAFDEANARMTQVRIDKGRLEVQVEAAVDAIVRDCGTPLDRVEGMARVEDRAALEDEMFRLERRIKNMGAVNPDAAREFAELKARADFLQGQLDDMEAARRALDRISKIIDVRMKNHFISTFEQVNAGFSHIFEVLFPGGSARLELVDPDNVDTTGIEVVAQPRGKRITKMMLMSGGEKSLTALALLFAVYRIRATPFYILDEVEAALDDTNLRRLAAYLDSLRESTQLIMITHQRRTMEMADVLFGVSMQGDGVTRVISQKLDQALRERG</sequence>
<dbReference type="GO" id="GO:0007059">
    <property type="term" value="P:chromosome segregation"/>
    <property type="evidence" value="ECO:0007669"/>
    <property type="project" value="UniProtKB-UniRule"/>
</dbReference>
<dbReference type="KEGG" id="bwa:HLV38_00665"/>
<feature type="domain" description="SMC hinge" evidence="8">
    <location>
        <begin position="522"/>
        <end position="631"/>
    </location>
</feature>
<dbReference type="GO" id="GO:0016887">
    <property type="term" value="F:ATP hydrolysis activity"/>
    <property type="evidence" value="ECO:0007669"/>
    <property type="project" value="InterPro"/>
</dbReference>
<dbReference type="PIRSF" id="PIRSF005719">
    <property type="entry name" value="SMC"/>
    <property type="match status" value="1"/>
</dbReference>
<proteinExistence type="inferred from homology"/>
<keyword evidence="1 6" id="KW-0963">Cytoplasm</keyword>
<dbReference type="InterPro" id="IPR010935">
    <property type="entry name" value="SMC_hinge"/>
</dbReference>
<dbReference type="InterPro" id="IPR036277">
    <property type="entry name" value="SMC_hinge_sf"/>
</dbReference>
<feature type="coiled-coil region" evidence="6">
    <location>
        <begin position="668"/>
        <end position="789"/>
    </location>
</feature>
<dbReference type="SUPFAM" id="SSF75553">
    <property type="entry name" value="Smc hinge domain"/>
    <property type="match status" value="1"/>
</dbReference>
<feature type="coiled-coil region" evidence="6">
    <location>
        <begin position="964"/>
        <end position="1012"/>
    </location>
</feature>
<evidence type="ECO:0000259" key="8">
    <source>
        <dbReference type="Pfam" id="PF06470"/>
    </source>
</evidence>
<evidence type="ECO:0000256" key="5">
    <source>
        <dbReference type="ARBA" id="ARBA00023125"/>
    </source>
</evidence>
<evidence type="ECO:0000256" key="6">
    <source>
        <dbReference type="HAMAP-Rule" id="MF_01894"/>
    </source>
</evidence>
<dbReference type="GO" id="GO:0007062">
    <property type="term" value="P:sister chromatid cohesion"/>
    <property type="evidence" value="ECO:0007669"/>
    <property type="project" value="InterPro"/>
</dbReference>
<dbReference type="AlphaFoldDB" id="A0A6M8J521"/>
<dbReference type="FunFam" id="3.40.50.300:FF:000984">
    <property type="entry name" value="Chromosome partition protein Smc"/>
    <property type="match status" value="1"/>
</dbReference>
<evidence type="ECO:0000259" key="7">
    <source>
        <dbReference type="Pfam" id="PF02463"/>
    </source>
</evidence>
<evidence type="ECO:0000313" key="10">
    <source>
        <dbReference type="Proteomes" id="UP000503297"/>
    </source>
</evidence>
<keyword evidence="2 6" id="KW-0547">Nucleotide-binding</keyword>
<keyword evidence="4 6" id="KW-0175">Coiled coil</keyword>
<dbReference type="Gene3D" id="1.20.1060.20">
    <property type="match status" value="1"/>
</dbReference>
<dbReference type="GO" id="GO:0030261">
    <property type="term" value="P:chromosome condensation"/>
    <property type="evidence" value="ECO:0007669"/>
    <property type="project" value="InterPro"/>
</dbReference>
<evidence type="ECO:0000313" key="9">
    <source>
        <dbReference type="EMBL" id="QKF06798.1"/>
    </source>
</evidence>
<evidence type="ECO:0000256" key="3">
    <source>
        <dbReference type="ARBA" id="ARBA00022840"/>
    </source>
</evidence>
<keyword evidence="5 6" id="KW-0238">DNA-binding</keyword>
<comment type="similarity">
    <text evidence="6">Belongs to the SMC family.</text>
</comment>
<dbReference type="GO" id="GO:0005737">
    <property type="term" value="C:cytoplasm"/>
    <property type="evidence" value="ECO:0007669"/>
    <property type="project" value="UniProtKB-SubCell"/>
</dbReference>
<dbReference type="RefSeq" id="WP_173163445.1">
    <property type="nucleotide sequence ID" value="NZ_CP053716.1"/>
</dbReference>
<organism evidence="9 10">
    <name type="scientific">Berryella wangjianweii</name>
    <dbReference type="NCBI Taxonomy" id="2734634"/>
    <lineage>
        <taxon>Bacteria</taxon>
        <taxon>Bacillati</taxon>
        <taxon>Actinomycetota</taxon>
        <taxon>Coriobacteriia</taxon>
        <taxon>Eggerthellales</taxon>
        <taxon>Eggerthellaceae</taxon>
        <taxon>Berryella</taxon>
    </lineage>
</organism>
<comment type="domain">
    <text evidence="6">Contains large globular domains required for ATP hydrolysis at each terminus and a third globular domain forming a flexible hinge near the middle of the molecule. These domains are separated by coiled-coil structures.</text>
</comment>
<dbReference type="Pfam" id="PF06470">
    <property type="entry name" value="SMC_hinge"/>
    <property type="match status" value="1"/>
</dbReference>
<dbReference type="HAMAP" id="MF_01894">
    <property type="entry name" value="Smc_prok"/>
    <property type="match status" value="1"/>
</dbReference>
<dbReference type="GO" id="GO:0003677">
    <property type="term" value="F:DNA binding"/>
    <property type="evidence" value="ECO:0007669"/>
    <property type="project" value="UniProtKB-UniRule"/>
</dbReference>
<comment type="function">
    <text evidence="6">Required for chromosome condensation and partitioning.</text>
</comment>
<dbReference type="InterPro" id="IPR027417">
    <property type="entry name" value="P-loop_NTPase"/>
</dbReference>
<dbReference type="Gene3D" id="3.40.50.300">
    <property type="entry name" value="P-loop containing nucleotide triphosphate hydrolases"/>
    <property type="match status" value="2"/>
</dbReference>
<dbReference type="InterPro" id="IPR024704">
    <property type="entry name" value="SMC"/>
</dbReference>
<accession>A0A6M8J521</accession>
<evidence type="ECO:0000256" key="4">
    <source>
        <dbReference type="ARBA" id="ARBA00023054"/>
    </source>
</evidence>